<dbReference type="UniPathway" id="UPA00378"/>
<dbReference type="OMA" id="HWQHAVA"/>
<dbReference type="InterPro" id="IPR011990">
    <property type="entry name" value="TPR-like_helical_dom_sf"/>
</dbReference>
<dbReference type="Pfam" id="PF12862">
    <property type="entry name" value="ANAPC5"/>
    <property type="match status" value="1"/>
</dbReference>
<feature type="repeat" description="TPR" evidence="13">
    <location>
        <begin position="722"/>
        <end position="755"/>
    </location>
</feature>
<keyword evidence="6" id="KW-0808">Transferase</keyword>
<evidence type="ECO:0000256" key="5">
    <source>
        <dbReference type="ARBA" id="ARBA00012839"/>
    </source>
</evidence>
<dbReference type="GeneID" id="582808"/>
<dbReference type="FunCoup" id="A0A7M7NP77">
    <property type="interactions" value="217"/>
</dbReference>
<dbReference type="OrthoDB" id="19588at2759"/>
<feature type="repeat" description="TPR" evidence="13">
    <location>
        <begin position="756"/>
        <end position="789"/>
    </location>
</feature>
<evidence type="ECO:0000256" key="8">
    <source>
        <dbReference type="ARBA" id="ARBA00022737"/>
    </source>
</evidence>
<feature type="transmembrane region" description="Helical" evidence="15">
    <location>
        <begin position="71"/>
        <end position="89"/>
    </location>
</feature>
<comment type="pathway">
    <text evidence="3">Protein modification; protein glycosylation.</text>
</comment>
<dbReference type="GO" id="GO:0035269">
    <property type="term" value="P:protein O-linked glycosylation via mannose"/>
    <property type="evidence" value="ECO:0000318"/>
    <property type="project" value="GO_Central"/>
</dbReference>
<feature type="transmembrane region" description="Helical" evidence="15">
    <location>
        <begin position="379"/>
        <end position="403"/>
    </location>
</feature>
<protein>
    <recommendedName>
        <fullName evidence="5">dolichyl-phosphate-mannose--protein mannosyltransferase</fullName>
        <ecNumber evidence="5">2.4.1.109</ecNumber>
    </recommendedName>
</protein>
<feature type="compositionally biased region" description="Polar residues" evidence="14">
    <location>
        <begin position="1"/>
        <end position="22"/>
    </location>
</feature>
<sequence length="809" mass="91311">MPNINNNNAFGTQSRIQSPSRQRVSRKKQRIGQGSGEHSTASLTKSQSSKAIANTWMHNESLDATIPLPKLSFITSAFLVAVLSIVTYWNSCHGDFVFDDLEAIVKNQDVKLETPLWNIFQHDFWGQAIELKESHKSYRPLTIVTFRTNYFAGGLHPWGFHLVNILLHATVSVLVLPVSSALLTVVTDVGKGGDEGFLECPRASLLCAILFAVHPIHTENVAGIVGRADLLCALFFFMSFLLYTTVCKSDSSCLDSTPLYSYLCLVLSMVLCAVAMLCKEQGITVIGICSVYDIIINCGIDPIPAFSTIYTTLKCHHVLPSIQLAVHSPELRWLRRLLLRHLVLFISAIILLLTRFFIMGSGVPSFQEVDNPASFLDNVWMRMINYSYVYSLNAWLLLNPWWLCFDWSMGCVPVIQTPLDPRVVAPIVFWIIMGVIVFYCLFGSDHYEKRLLTVSISVVIIPFLPASNFFFRVGFVIAERVLYLPSLGFCLLVVMGTRHLCLNGTSIMKRALQVLLLVVVVCHMTRCYHRNSEWSTERRLYRSGLKVCPGNAKVHYNIGKSAADAGHTQEAIDAYREAIRLHPDYDQALNNLGNILRDLNQTQEAEMLISKAVKIRPTFAAAWMNLGIVQATLKKHREAEVSYLTALKHRKNYPDCFFNLGNLYLVLGNTDQALSAWLNATSLLNTHAEAWSNTLLLLDNLGQYNTAVSVGQEALKHVKEDPSIYYAMGNVLGKMERYKEAEEMYLQAIHYKPNVARYHGNLGVLYHRWGKLEEAYHQYQRSLTLDPASEVMEENLRKLGRKLKKKQTV</sequence>
<keyword evidence="7 15" id="KW-0812">Transmembrane</keyword>
<evidence type="ECO:0000259" key="16">
    <source>
        <dbReference type="Pfam" id="PF08409"/>
    </source>
</evidence>
<name>A0A7M7NP77_STRPU</name>
<feature type="domain" description="DUF1736" evidence="16">
    <location>
        <begin position="362"/>
        <end position="433"/>
    </location>
</feature>
<dbReference type="RefSeq" id="XP_030837552.1">
    <property type="nucleotide sequence ID" value="XM_030981692.1"/>
</dbReference>
<dbReference type="Pfam" id="PF13432">
    <property type="entry name" value="TPR_16"/>
    <property type="match status" value="1"/>
</dbReference>
<dbReference type="InterPro" id="IPR013618">
    <property type="entry name" value="TMTC_DUF1736"/>
</dbReference>
<dbReference type="Proteomes" id="UP000007110">
    <property type="component" value="Unassembled WGS sequence"/>
</dbReference>
<accession>A0A7M7NP77</accession>
<feature type="repeat" description="TPR" evidence="13">
    <location>
        <begin position="654"/>
        <end position="687"/>
    </location>
</feature>
<evidence type="ECO:0000256" key="6">
    <source>
        <dbReference type="ARBA" id="ARBA00022679"/>
    </source>
</evidence>
<feature type="transmembrane region" description="Helical" evidence="15">
    <location>
        <begin position="483"/>
        <end position="501"/>
    </location>
</feature>
<dbReference type="InterPro" id="IPR052346">
    <property type="entry name" value="O-mannosyl-transferase_TMTC"/>
</dbReference>
<dbReference type="SMART" id="SM00028">
    <property type="entry name" value="TPR"/>
    <property type="match status" value="8"/>
</dbReference>
<dbReference type="PANTHER" id="PTHR44227">
    <property type="match status" value="1"/>
</dbReference>
<feature type="compositionally biased region" description="Polar residues" evidence="14">
    <location>
        <begin position="36"/>
        <end position="47"/>
    </location>
</feature>
<dbReference type="PROSITE" id="PS50293">
    <property type="entry name" value="TPR_REGION"/>
    <property type="match status" value="2"/>
</dbReference>
<dbReference type="PANTHER" id="PTHR44227:SF3">
    <property type="entry name" value="PROTEIN O-MANNOSYL-TRANSFERASE TMTC4"/>
    <property type="match status" value="1"/>
</dbReference>
<dbReference type="CTD" id="84899"/>
<reference evidence="18" key="2">
    <citation type="submission" date="2021-01" db="UniProtKB">
        <authorList>
            <consortium name="EnsemblMetazoa"/>
        </authorList>
    </citation>
    <scope>IDENTIFICATION</scope>
</reference>
<evidence type="ECO:0000256" key="3">
    <source>
        <dbReference type="ARBA" id="ARBA00004922"/>
    </source>
</evidence>
<comment type="similarity">
    <text evidence="4">Belongs to the TMTC family.</text>
</comment>
<feature type="transmembrane region" description="Helical" evidence="15">
    <location>
        <begin position="451"/>
        <end position="471"/>
    </location>
</feature>
<dbReference type="GO" id="GO:0000030">
    <property type="term" value="F:mannosyltransferase activity"/>
    <property type="evidence" value="ECO:0000318"/>
    <property type="project" value="GO_Central"/>
</dbReference>
<feature type="transmembrane region" description="Helical" evidence="15">
    <location>
        <begin position="165"/>
        <end position="185"/>
    </location>
</feature>
<keyword evidence="11 15" id="KW-1133">Transmembrane helix</keyword>
<dbReference type="KEGG" id="spu:582808"/>
<dbReference type="InterPro" id="IPR026000">
    <property type="entry name" value="Apc5_dom"/>
</dbReference>
<evidence type="ECO:0000313" key="19">
    <source>
        <dbReference type="Proteomes" id="UP000007110"/>
    </source>
</evidence>
<dbReference type="EC" id="2.4.1.109" evidence="5"/>
<feature type="domain" description="Anaphase-promoting complex subunit 5" evidence="17">
    <location>
        <begin position="646"/>
        <end position="683"/>
    </location>
</feature>
<feature type="transmembrane region" description="Helical" evidence="15">
    <location>
        <begin position="228"/>
        <end position="247"/>
    </location>
</feature>
<evidence type="ECO:0000256" key="11">
    <source>
        <dbReference type="ARBA" id="ARBA00022989"/>
    </source>
</evidence>
<feature type="transmembrane region" description="Helical" evidence="15">
    <location>
        <begin position="423"/>
        <end position="442"/>
    </location>
</feature>
<dbReference type="InterPro" id="IPR019734">
    <property type="entry name" value="TPR_rpt"/>
</dbReference>
<dbReference type="AlphaFoldDB" id="A0A7M7NP77"/>
<keyword evidence="12 15" id="KW-0472">Membrane</keyword>
<evidence type="ECO:0000256" key="4">
    <source>
        <dbReference type="ARBA" id="ARBA00007882"/>
    </source>
</evidence>
<keyword evidence="9 13" id="KW-0802">TPR repeat</keyword>
<dbReference type="Pfam" id="PF08409">
    <property type="entry name" value="TMTC_DUF1736"/>
    <property type="match status" value="1"/>
</dbReference>
<dbReference type="Gene3D" id="1.25.40.10">
    <property type="entry name" value="Tetratricopeptide repeat domain"/>
    <property type="match status" value="2"/>
</dbReference>
<feature type="repeat" description="TPR" evidence="13">
    <location>
        <begin position="586"/>
        <end position="619"/>
    </location>
</feature>
<feature type="repeat" description="TPR" evidence="13">
    <location>
        <begin position="552"/>
        <end position="585"/>
    </location>
</feature>
<evidence type="ECO:0000256" key="10">
    <source>
        <dbReference type="ARBA" id="ARBA00022824"/>
    </source>
</evidence>
<dbReference type="PROSITE" id="PS50005">
    <property type="entry name" value="TPR"/>
    <property type="match status" value="5"/>
</dbReference>
<evidence type="ECO:0000256" key="1">
    <source>
        <dbReference type="ARBA" id="ARBA00004141"/>
    </source>
</evidence>
<evidence type="ECO:0000256" key="2">
    <source>
        <dbReference type="ARBA" id="ARBA00004240"/>
    </source>
</evidence>
<keyword evidence="19" id="KW-1185">Reference proteome</keyword>
<keyword evidence="10" id="KW-0256">Endoplasmic reticulum</keyword>
<dbReference type="SUPFAM" id="SSF48452">
    <property type="entry name" value="TPR-like"/>
    <property type="match status" value="1"/>
</dbReference>
<evidence type="ECO:0000256" key="7">
    <source>
        <dbReference type="ARBA" id="ARBA00022692"/>
    </source>
</evidence>
<evidence type="ECO:0000259" key="17">
    <source>
        <dbReference type="Pfam" id="PF12862"/>
    </source>
</evidence>
<dbReference type="GO" id="GO:0030968">
    <property type="term" value="P:endoplasmic reticulum unfolded protein response"/>
    <property type="evidence" value="ECO:0000318"/>
    <property type="project" value="GO_Central"/>
</dbReference>
<feature type="transmembrane region" description="Helical" evidence="15">
    <location>
        <begin position="338"/>
        <end position="358"/>
    </location>
</feature>
<dbReference type="InParanoid" id="A0A7M7NP77"/>
<dbReference type="GO" id="GO:0016020">
    <property type="term" value="C:membrane"/>
    <property type="evidence" value="ECO:0007669"/>
    <property type="project" value="UniProtKB-SubCell"/>
</dbReference>
<feature type="transmembrane region" description="Helical" evidence="15">
    <location>
        <begin position="259"/>
        <end position="277"/>
    </location>
</feature>
<evidence type="ECO:0000256" key="14">
    <source>
        <dbReference type="SAM" id="MobiDB-lite"/>
    </source>
</evidence>
<reference evidence="19" key="1">
    <citation type="submission" date="2015-02" db="EMBL/GenBank/DDBJ databases">
        <title>Genome sequencing for Strongylocentrotus purpuratus.</title>
        <authorList>
            <person name="Murali S."/>
            <person name="Liu Y."/>
            <person name="Vee V."/>
            <person name="English A."/>
            <person name="Wang M."/>
            <person name="Skinner E."/>
            <person name="Han Y."/>
            <person name="Muzny D.M."/>
            <person name="Worley K.C."/>
            <person name="Gibbs R.A."/>
        </authorList>
    </citation>
    <scope>NUCLEOTIDE SEQUENCE</scope>
</reference>
<evidence type="ECO:0000313" key="18">
    <source>
        <dbReference type="EnsemblMetazoa" id="XP_030837552"/>
    </source>
</evidence>
<organism evidence="18 19">
    <name type="scientific">Strongylocentrotus purpuratus</name>
    <name type="common">Purple sea urchin</name>
    <dbReference type="NCBI Taxonomy" id="7668"/>
    <lineage>
        <taxon>Eukaryota</taxon>
        <taxon>Metazoa</taxon>
        <taxon>Echinodermata</taxon>
        <taxon>Eleutherozoa</taxon>
        <taxon>Echinozoa</taxon>
        <taxon>Echinoidea</taxon>
        <taxon>Euechinoidea</taxon>
        <taxon>Echinacea</taxon>
        <taxon>Camarodonta</taxon>
        <taxon>Echinidea</taxon>
        <taxon>Strongylocentrotidae</taxon>
        <taxon>Strongylocentrotus</taxon>
    </lineage>
</organism>
<dbReference type="GO" id="GO:0005783">
    <property type="term" value="C:endoplasmic reticulum"/>
    <property type="evidence" value="ECO:0000318"/>
    <property type="project" value="GO_Central"/>
</dbReference>
<dbReference type="Pfam" id="PF13424">
    <property type="entry name" value="TPR_12"/>
    <property type="match status" value="1"/>
</dbReference>
<evidence type="ECO:0000256" key="13">
    <source>
        <dbReference type="PROSITE-ProRule" id="PRU00339"/>
    </source>
</evidence>
<evidence type="ECO:0000256" key="12">
    <source>
        <dbReference type="ARBA" id="ARBA00023136"/>
    </source>
</evidence>
<feature type="region of interest" description="Disordered" evidence="14">
    <location>
        <begin position="1"/>
        <end position="47"/>
    </location>
</feature>
<keyword evidence="8" id="KW-0677">Repeat</keyword>
<evidence type="ECO:0000256" key="9">
    <source>
        <dbReference type="ARBA" id="ARBA00022803"/>
    </source>
</evidence>
<proteinExistence type="inferred from homology"/>
<dbReference type="EnsemblMetazoa" id="XM_030981692">
    <property type="protein sequence ID" value="XP_030837552"/>
    <property type="gene ID" value="LOC582808"/>
</dbReference>
<comment type="subcellular location">
    <subcellularLocation>
        <location evidence="2">Endoplasmic reticulum</location>
    </subcellularLocation>
    <subcellularLocation>
        <location evidence="1">Membrane</location>
        <topology evidence="1">Multi-pass membrane protein</topology>
    </subcellularLocation>
</comment>
<dbReference type="GO" id="GO:0004169">
    <property type="term" value="F:dolichyl-phosphate-mannose-protein mannosyltransferase activity"/>
    <property type="evidence" value="ECO:0007669"/>
    <property type="project" value="UniProtKB-EC"/>
</dbReference>
<evidence type="ECO:0000256" key="15">
    <source>
        <dbReference type="SAM" id="Phobius"/>
    </source>
</evidence>